<dbReference type="GO" id="GO:0003677">
    <property type="term" value="F:DNA binding"/>
    <property type="evidence" value="ECO:0007669"/>
    <property type="project" value="InterPro"/>
</dbReference>
<evidence type="ECO:0000313" key="7">
    <source>
        <dbReference type="Proteomes" id="UP001174909"/>
    </source>
</evidence>
<keyword evidence="1" id="KW-0479">Metal-binding</keyword>
<keyword evidence="2 4" id="KW-0863">Zinc-finger</keyword>
<sequence length="50" mass="5585">MAVRRGKGCIGCDGCRRPNCGSCINCVDMKHFGGKGKRKLRCIMRHCEKN</sequence>
<reference evidence="6" key="1">
    <citation type="submission" date="2023-03" db="EMBL/GenBank/DDBJ databases">
        <authorList>
            <person name="Steffen K."/>
            <person name="Cardenas P."/>
        </authorList>
    </citation>
    <scope>NUCLEOTIDE SEQUENCE</scope>
</reference>
<comment type="caution">
    <text evidence="6">The sequence shown here is derived from an EMBL/GenBank/DDBJ whole genome shotgun (WGS) entry which is preliminary data.</text>
</comment>
<evidence type="ECO:0000256" key="1">
    <source>
        <dbReference type="ARBA" id="ARBA00022723"/>
    </source>
</evidence>
<accession>A0AA35SV64</accession>
<evidence type="ECO:0000259" key="5">
    <source>
        <dbReference type="PROSITE" id="PS51058"/>
    </source>
</evidence>
<protein>
    <submittedName>
        <fullName evidence="6">JmjC domain-containing histone demethylation protein 1</fullName>
    </submittedName>
</protein>
<dbReference type="InterPro" id="IPR002857">
    <property type="entry name" value="Znf_CXXC"/>
</dbReference>
<dbReference type="EMBL" id="CASHTH010002888">
    <property type="protein sequence ID" value="CAI8036690.1"/>
    <property type="molecule type" value="Genomic_DNA"/>
</dbReference>
<dbReference type="AlphaFoldDB" id="A0AA35SV64"/>
<feature type="domain" description="CXXC-type" evidence="5">
    <location>
        <begin position="1"/>
        <end position="48"/>
    </location>
</feature>
<dbReference type="Pfam" id="PF02008">
    <property type="entry name" value="zf-CXXC"/>
    <property type="match status" value="1"/>
</dbReference>
<evidence type="ECO:0000313" key="6">
    <source>
        <dbReference type="EMBL" id="CAI8036690.1"/>
    </source>
</evidence>
<evidence type="ECO:0000256" key="3">
    <source>
        <dbReference type="ARBA" id="ARBA00022833"/>
    </source>
</evidence>
<evidence type="ECO:0000256" key="4">
    <source>
        <dbReference type="PROSITE-ProRule" id="PRU00509"/>
    </source>
</evidence>
<keyword evidence="7" id="KW-1185">Reference proteome</keyword>
<dbReference type="PROSITE" id="PS51058">
    <property type="entry name" value="ZF_CXXC"/>
    <property type="match status" value="1"/>
</dbReference>
<organism evidence="6 7">
    <name type="scientific">Geodia barretti</name>
    <name type="common">Barrett's horny sponge</name>
    <dbReference type="NCBI Taxonomy" id="519541"/>
    <lineage>
        <taxon>Eukaryota</taxon>
        <taxon>Metazoa</taxon>
        <taxon>Porifera</taxon>
        <taxon>Demospongiae</taxon>
        <taxon>Heteroscleromorpha</taxon>
        <taxon>Tetractinellida</taxon>
        <taxon>Astrophorina</taxon>
        <taxon>Geodiidae</taxon>
        <taxon>Geodia</taxon>
    </lineage>
</organism>
<evidence type="ECO:0000256" key="2">
    <source>
        <dbReference type="ARBA" id="ARBA00022771"/>
    </source>
</evidence>
<dbReference type="GO" id="GO:0008270">
    <property type="term" value="F:zinc ion binding"/>
    <property type="evidence" value="ECO:0007669"/>
    <property type="project" value="UniProtKB-KW"/>
</dbReference>
<dbReference type="Proteomes" id="UP001174909">
    <property type="component" value="Unassembled WGS sequence"/>
</dbReference>
<keyword evidence="3" id="KW-0862">Zinc</keyword>
<feature type="non-terminal residue" evidence="6">
    <location>
        <position position="50"/>
    </location>
</feature>
<proteinExistence type="predicted"/>
<name>A0AA35SV64_GEOBA</name>
<gene>
    <name evidence="6" type="ORF">GBAR_LOCUS20537</name>
</gene>